<keyword evidence="3" id="KW-1185">Reference proteome</keyword>
<proteinExistence type="predicted"/>
<evidence type="ECO:0000313" key="2">
    <source>
        <dbReference type="EMBL" id="PLB38897.1"/>
    </source>
</evidence>
<feature type="region of interest" description="Disordered" evidence="1">
    <location>
        <begin position="283"/>
        <end position="317"/>
    </location>
</feature>
<gene>
    <name evidence="2" type="ORF">BDW47DRAFT_104492</name>
</gene>
<dbReference type="RefSeq" id="XP_024672909.1">
    <property type="nucleotide sequence ID" value="XM_024812343.1"/>
</dbReference>
<organism evidence="2 3">
    <name type="scientific">Aspergillus candidus</name>
    <dbReference type="NCBI Taxonomy" id="41067"/>
    <lineage>
        <taxon>Eukaryota</taxon>
        <taxon>Fungi</taxon>
        <taxon>Dikarya</taxon>
        <taxon>Ascomycota</taxon>
        <taxon>Pezizomycotina</taxon>
        <taxon>Eurotiomycetes</taxon>
        <taxon>Eurotiomycetidae</taxon>
        <taxon>Eurotiales</taxon>
        <taxon>Aspergillaceae</taxon>
        <taxon>Aspergillus</taxon>
        <taxon>Aspergillus subgen. Circumdati</taxon>
    </lineage>
</organism>
<dbReference type="AlphaFoldDB" id="A0A2I2FE64"/>
<protein>
    <submittedName>
        <fullName evidence="2">Uncharacterized protein</fullName>
    </submittedName>
</protein>
<feature type="region of interest" description="Disordered" evidence="1">
    <location>
        <begin position="45"/>
        <end position="157"/>
    </location>
</feature>
<dbReference type="EMBL" id="KZ559133">
    <property type="protein sequence ID" value="PLB38897.1"/>
    <property type="molecule type" value="Genomic_DNA"/>
</dbReference>
<sequence length="364" mass="40087">MDPFSEVLVHISAPSGVADDARYRAQVDAILGFQCVSRQAVINSAGSNEDTQDNGDQRNPHPGIQSPEHHAADSLNSSLVSVIPDSQPSQGPPLKRPRIHPPSPSPASLPGGAPGNPGNPGDPEETGNPPQPSTSSPRTHHRQQSPPPPPSTQKQETEITLPLQIHPPNPPPSTSPFTTHITPTLSMLITRLKSPRTYTPIHQTRALTNLERGHWTVPINLITTTTTTPPSPSPNPENKPQDLSPNTWPTPLFTRFWTFLSDFICEGRAGWGVWCSLEADTTTTTNKNSNNEGQDPHPQQSPKEEESKEEHKLTHPTQPTTLKIYAWGETAEHIYLLLFLASERRIRRMGARWRDSRDEVVIVM</sequence>
<dbReference type="STRING" id="41067.A0A2I2FE64"/>
<evidence type="ECO:0000256" key="1">
    <source>
        <dbReference type="SAM" id="MobiDB-lite"/>
    </source>
</evidence>
<name>A0A2I2FE64_ASPCN</name>
<reference evidence="2 3" key="1">
    <citation type="submission" date="2017-12" db="EMBL/GenBank/DDBJ databases">
        <authorList>
            <consortium name="DOE Joint Genome Institute"/>
            <person name="Haridas S."/>
            <person name="Kjaerbolling I."/>
            <person name="Vesth T.C."/>
            <person name="Frisvad J.C."/>
            <person name="Nybo J.L."/>
            <person name="Theobald S."/>
            <person name="Kuo A."/>
            <person name="Bowyer P."/>
            <person name="Matsuda Y."/>
            <person name="Mondo S."/>
            <person name="Lyhne E.K."/>
            <person name="Kogle M.E."/>
            <person name="Clum A."/>
            <person name="Lipzen A."/>
            <person name="Salamov A."/>
            <person name="Ngan C.Y."/>
            <person name="Daum C."/>
            <person name="Chiniquy J."/>
            <person name="Barry K."/>
            <person name="LaButti K."/>
            <person name="Simmons B.A."/>
            <person name="Magnuson J.K."/>
            <person name="Mortensen U.H."/>
            <person name="Larsen T.O."/>
            <person name="Grigoriev I.V."/>
            <person name="Baker S.E."/>
            <person name="Andersen M.R."/>
            <person name="Nordberg H.P."/>
            <person name="Cantor M.N."/>
            <person name="Hua S.X."/>
        </authorList>
    </citation>
    <scope>NUCLEOTIDE SEQUENCE [LARGE SCALE GENOMIC DNA]</scope>
    <source>
        <strain evidence="2 3">CBS 102.13</strain>
    </source>
</reference>
<feature type="compositionally biased region" description="Basic and acidic residues" evidence="1">
    <location>
        <begin position="302"/>
        <end position="313"/>
    </location>
</feature>
<dbReference type="GeneID" id="36519503"/>
<feature type="region of interest" description="Disordered" evidence="1">
    <location>
        <begin position="222"/>
        <end position="246"/>
    </location>
</feature>
<feature type="compositionally biased region" description="Polar residues" evidence="1">
    <location>
        <begin position="74"/>
        <end position="89"/>
    </location>
</feature>
<accession>A0A2I2FE64</accession>
<evidence type="ECO:0000313" key="3">
    <source>
        <dbReference type="Proteomes" id="UP000234585"/>
    </source>
</evidence>
<dbReference type="Proteomes" id="UP000234585">
    <property type="component" value="Unassembled WGS sequence"/>
</dbReference>
<dbReference type="OrthoDB" id="5395975at2759"/>